<dbReference type="EMBL" id="MNAO01000365">
    <property type="protein sequence ID" value="OHV15028.1"/>
    <property type="molecule type" value="Genomic_DNA"/>
</dbReference>
<dbReference type="NCBIfam" id="NF004654">
    <property type="entry name" value="PRK06004.1"/>
    <property type="match status" value="1"/>
</dbReference>
<accession>A0A1S1NWE3</accession>
<evidence type="ECO:0000256" key="1">
    <source>
        <dbReference type="SAM" id="MobiDB-lite"/>
    </source>
</evidence>
<name>A0A1S1NWE3_METEX</name>
<feature type="region of interest" description="Disordered" evidence="1">
    <location>
        <begin position="76"/>
        <end position="97"/>
    </location>
</feature>
<reference evidence="2 3" key="1">
    <citation type="submission" date="2016-10" db="EMBL/GenBank/DDBJ databases">
        <title>Draft genome sequence of Methylobacterium extorquens CP3, a seed endophyte of Crotalaria pumila with plant growth-promoting and metal tolerance properties.</title>
        <authorList>
            <person name="Sanchez-Lopez A.S."/>
            <person name="Van Hamme J.D."/>
            <person name="Thijs S."/>
            <person name="Mcammond B.M."/>
            <person name="Stevens V."/>
            <person name="Gonzalez-Chavez M.D.C."/>
            <person name="Vangronsveld J."/>
        </authorList>
    </citation>
    <scope>NUCLEOTIDE SEQUENCE [LARGE SCALE GENOMIC DNA]</scope>
    <source>
        <strain evidence="2 3">CP3</strain>
    </source>
</reference>
<dbReference type="AlphaFoldDB" id="A0A1S1NWE3"/>
<sequence>MSLTDLPLLGMLRTRMHWHQARQALLAENVANADMPGFRPRDLAEPSAASMKLATPVAASVGGDGIARTDSAHIGMTASAGPNADPRRFKGFEVRPSGNGVNLEEEMMKAGDNQADYQLVASLYQKSLDALKIAVGKR</sequence>
<organism evidence="2 3">
    <name type="scientific">Methylorubrum extorquens</name>
    <name type="common">Methylobacterium dichloromethanicum</name>
    <name type="synonym">Methylobacterium extorquens</name>
    <dbReference type="NCBI Taxonomy" id="408"/>
    <lineage>
        <taxon>Bacteria</taxon>
        <taxon>Pseudomonadati</taxon>
        <taxon>Pseudomonadota</taxon>
        <taxon>Alphaproteobacteria</taxon>
        <taxon>Hyphomicrobiales</taxon>
        <taxon>Methylobacteriaceae</taxon>
        <taxon>Methylorubrum</taxon>
    </lineage>
</organism>
<gene>
    <name evidence="2" type="primary">flgB</name>
    <name evidence="2" type="ORF">BK022_22070</name>
</gene>
<evidence type="ECO:0000313" key="3">
    <source>
        <dbReference type="Proteomes" id="UP000180215"/>
    </source>
</evidence>
<keyword evidence="2" id="KW-0969">Cilium</keyword>
<comment type="caution">
    <text evidence="2">The sequence shown here is derived from an EMBL/GenBank/DDBJ whole genome shotgun (WGS) entry which is preliminary data.</text>
</comment>
<protein>
    <submittedName>
        <fullName evidence="2">Flagellar basal body rod protein FlgB</fullName>
    </submittedName>
</protein>
<keyword evidence="2" id="KW-0966">Cell projection</keyword>
<evidence type="ECO:0000313" key="2">
    <source>
        <dbReference type="EMBL" id="OHV15028.1"/>
    </source>
</evidence>
<keyword evidence="2" id="KW-0282">Flagellum</keyword>
<dbReference type="Proteomes" id="UP000180215">
    <property type="component" value="Unassembled WGS sequence"/>
</dbReference>
<proteinExistence type="predicted"/>